<dbReference type="SUPFAM" id="SSF52540">
    <property type="entry name" value="P-loop containing nucleoside triphosphate hydrolases"/>
    <property type="match status" value="1"/>
</dbReference>
<evidence type="ECO:0000256" key="1">
    <source>
        <dbReference type="ARBA" id="ARBA00022741"/>
    </source>
</evidence>
<dbReference type="OrthoDB" id="9804819at2"/>
<dbReference type="RefSeq" id="WP_116242615.1">
    <property type="nucleotide sequence ID" value="NZ_QUAB01000044.1"/>
</dbReference>
<proteinExistence type="predicted"/>
<name>A0A371NS17_9MICO</name>
<dbReference type="CDD" id="cd03230">
    <property type="entry name" value="ABC_DR_subfamily_A"/>
    <property type="match status" value="1"/>
</dbReference>
<evidence type="ECO:0000259" key="3">
    <source>
        <dbReference type="PROSITE" id="PS50893"/>
    </source>
</evidence>
<comment type="caution">
    <text evidence="4">The sequence shown here is derived from an EMBL/GenBank/DDBJ whole genome shotgun (WGS) entry which is preliminary data.</text>
</comment>
<keyword evidence="1" id="KW-0547">Nucleotide-binding</keyword>
<dbReference type="EMBL" id="QUAB01000044">
    <property type="protein sequence ID" value="REJ05011.1"/>
    <property type="molecule type" value="Genomic_DNA"/>
</dbReference>
<dbReference type="AlphaFoldDB" id="A0A371NS17"/>
<reference evidence="4 5" key="1">
    <citation type="submission" date="2018-08" db="EMBL/GenBank/DDBJ databases">
        <title>Isolation, diversity and antifungal activity of Actinobacteria from cow dung.</title>
        <authorList>
            <person name="Ling L."/>
        </authorList>
    </citation>
    <scope>NUCLEOTIDE SEQUENCE [LARGE SCALE GENOMIC DNA]</scope>
    <source>
        <strain evidence="4 5">NEAU-LLE</strain>
    </source>
</reference>
<dbReference type="Gene3D" id="3.40.50.300">
    <property type="entry name" value="P-loop containing nucleotide triphosphate hydrolases"/>
    <property type="match status" value="1"/>
</dbReference>
<accession>A0A371NS17</accession>
<gene>
    <name evidence="4" type="ORF">DY023_12260</name>
</gene>
<sequence length="253" mass="26803">MTDAAAVTVDALTVRRGRRTVFDGLDLTIPRGEITGLLGPSGCGKTTLLRAIVGVQKVKGGTVTVLGESAGSRALRDRVAYGTQGAAVYSDLTVRQNLQYFASVLGAPHGDVDRVLDEVGLRDHEKRQVADLSGGQAGRVSLGAALLGGPELVVLDEPTVGLDPVLRSELWGMFRRIADAGTTGIVSSHVMDEARRCDRLLLMRDGRLIADTTPAALLEDTGEPDAEDAFLALIARDEKEHPPTRRSQRGAAS</sequence>
<organism evidence="4 5">
    <name type="scientific">Microbacterium bovistercoris</name>
    <dbReference type="NCBI Taxonomy" id="2293570"/>
    <lineage>
        <taxon>Bacteria</taxon>
        <taxon>Bacillati</taxon>
        <taxon>Actinomycetota</taxon>
        <taxon>Actinomycetes</taxon>
        <taxon>Micrococcales</taxon>
        <taxon>Microbacteriaceae</taxon>
        <taxon>Microbacterium</taxon>
    </lineage>
</organism>
<dbReference type="PANTHER" id="PTHR43038:SF3">
    <property type="entry name" value="ABC TRANSPORTER G FAMILY MEMBER 20 ISOFORM X1"/>
    <property type="match status" value="1"/>
</dbReference>
<feature type="domain" description="ABC transporter" evidence="3">
    <location>
        <begin position="7"/>
        <end position="230"/>
    </location>
</feature>
<dbReference type="InterPro" id="IPR003439">
    <property type="entry name" value="ABC_transporter-like_ATP-bd"/>
</dbReference>
<dbReference type="PANTHER" id="PTHR43038">
    <property type="entry name" value="ATP-BINDING CASSETTE, SUB-FAMILY H, MEMBER 1"/>
    <property type="match status" value="1"/>
</dbReference>
<dbReference type="Proteomes" id="UP000262172">
    <property type="component" value="Unassembled WGS sequence"/>
</dbReference>
<keyword evidence="5" id="KW-1185">Reference proteome</keyword>
<dbReference type="Pfam" id="PF00005">
    <property type="entry name" value="ABC_tran"/>
    <property type="match status" value="1"/>
</dbReference>
<evidence type="ECO:0000256" key="2">
    <source>
        <dbReference type="ARBA" id="ARBA00022840"/>
    </source>
</evidence>
<dbReference type="PROSITE" id="PS50893">
    <property type="entry name" value="ABC_TRANSPORTER_2"/>
    <property type="match status" value="1"/>
</dbReference>
<dbReference type="SMART" id="SM00382">
    <property type="entry name" value="AAA"/>
    <property type="match status" value="1"/>
</dbReference>
<dbReference type="InterPro" id="IPR003593">
    <property type="entry name" value="AAA+_ATPase"/>
</dbReference>
<keyword evidence="2 4" id="KW-0067">ATP-binding</keyword>
<evidence type="ECO:0000313" key="4">
    <source>
        <dbReference type="EMBL" id="REJ05011.1"/>
    </source>
</evidence>
<dbReference type="GO" id="GO:0005524">
    <property type="term" value="F:ATP binding"/>
    <property type="evidence" value="ECO:0007669"/>
    <property type="project" value="UniProtKB-KW"/>
</dbReference>
<dbReference type="GO" id="GO:0016887">
    <property type="term" value="F:ATP hydrolysis activity"/>
    <property type="evidence" value="ECO:0007669"/>
    <property type="project" value="InterPro"/>
</dbReference>
<protein>
    <submittedName>
        <fullName evidence="4">ABC transporter ATP-binding protein</fullName>
    </submittedName>
</protein>
<evidence type="ECO:0000313" key="5">
    <source>
        <dbReference type="Proteomes" id="UP000262172"/>
    </source>
</evidence>
<dbReference type="InterPro" id="IPR027417">
    <property type="entry name" value="P-loop_NTPase"/>
</dbReference>